<dbReference type="EMBL" id="JAUSZS010000004">
    <property type="protein sequence ID" value="MDQ0934759.1"/>
    <property type="molecule type" value="Genomic_DNA"/>
</dbReference>
<dbReference type="RefSeq" id="WP_307628310.1">
    <property type="nucleotide sequence ID" value="NZ_JAUSZS010000004.1"/>
</dbReference>
<sequence length="47" mass="5345">MRADTGRLCRYRPARVLSLPGSSDHGAEQDEQETIDVMRDLARSLRD</sequence>
<protein>
    <submittedName>
        <fullName evidence="1">Uncharacterized protein</fullName>
    </submittedName>
</protein>
<name>A0ABU0RRY9_9ACTN</name>
<comment type="caution">
    <text evidence="1">The sequence shown here is derived from an EMBL/GenBank/DDBJ whole genome shotgun (WGS) entry which is preliminary data.</text>
</comment>
<accession>A0ABU0RRY9</accession>
<evidence type="ECO:0000313" key="2">
    <source>
        <dbReference type="Proteomes" id="UP001223072"/>
    </source>
</evidence>
<proteinExistence type="predicted"/>
<dbReference type="Proteomes" id="UP001223072">
    <property type="component" value="Unassembled WGS sequence"/>
</dbReference>
<evidence type="ECO:0000313" key="1">
    <source>
        <dbReference type="EMBL" id="MDQ0934759.1"/>
    </source>
</evidence>
<keyword evidence="2" id="KW-1185">Reference proteome</keyword>
<organism evidence="1 2">
    <name type="scientific">Streptomyces turgidiscabies</name>
    <dbReference type="NCBI Taxonomy" id="85558"/>
    <lineage>
        <taxon>Bacteria</taxon>
        <taxon>Bacillati</taxon>
        <taxon>Actinomycetota</taxon>
        <taxon>Actinomycetes</taxon>
        <taxon>Kitasatosporales</taxon>
        <taxon>Streptomycetaceae</taxon>
        <taxon>Streptomyces</taxon>
    </lineage>
</organism>
<gene>
    <name evidence="1" type="ORF">QFZ49_004699</name>
</gene>
<reference evidence="1 2" key="1">
    <citation type="submission" date="2023-07" db="EMBL/GenBank/DDBJ databases">
        <title>Comparative genomics of wheat-associated soil bacteria to identify genetic determinants of phenazine resistance.</title>
        <authorList>
            <person name="Mouncey N."/>
        </authorList>
    </citation>
    <scope>NUCLEOTIDE SEQUENCE [LARGE SCALE GENOMIC DNA]</scope>
    <source>
        <strain evidence="1 2">W2I16</strain>
    </source>
</reference>